<dbReference type="EMBL" id="JAUOPB010000011">
    <property type="protein sequence ID" value="MDO6423861.1"/>
    <property type="molecule type" value="Genomic_DNA"/>
</dbReference>
<dbReference type="RefSeq" id="WP_303493397.1">
    <property type="nucleotide sequence ID" value="NZ_JAUOPB010000011.1"/>
</dbReference>
<sequence>MKLKELPLSLKTAWRLRRTPIEKLGVDAAPAPSGLVISLTSIESRLARLDLTIRSLLAQDMAATKVMLWLHHSLKAKLPAKLLALVGQRFEIHYSNETCSHRKLVETLRLNFEQTVVTCDDDVMYPTDWLRRLVDAHIAFPNCIVAHECREINYDEQGKLQPYSQWNSAAPNSSKANTLAIGYGGVLYPPKALPVQVLDKAEYDRLAPRADDLWFKAMSLLNGTQVRRTENCRPKPVPVIASQGVSLKKHNVREDGNFIQWQALDKHFNLKAKIVGGNNGDRVK</sequence>
<protein>
    <submittedName>
        <fullName evidence="1">Glycosyltransferase family 2 protein</fullName>
    </submittedName>
</protein>
<dbReference type="InterPro" id="IPR029044">
    <property type="entry name" value="Nucleotide-diphossugar_trans"/>
</dbReference>
<organism evidence="1 2">
    <name type="scientific">Saccharophagus degradans</name>
    <dbReference type="NCBI Taxonomy" id="86304"/>
    <lineage>
        <taxon>Bacteria</taxon>
        <taxon>Pseudomonadati</taxon>
        <taxon>Pseudomonadota</taxon>
        <taxon>Gammaproteobacteria</taxon>
        <taxon>Cellvibrionales</taxon>
        <taxon>Cellvibrionaceae</taxon>
        <taxon>Saccharophagus</taxon>
    </lineage>
</organism>
<gene>
    <name evidence="1" type="ORF">Q4521_15360</name>
</gene>
<proteinExistence type="predicted"/>
<evidence type="ECO:0000313" key="2">
    <source>
        <dbReference type="Proteomes" id="UP001169760"/>
    </source>
</evidence>
<name>A0AAW7X826_9GAMM</name>
<accession>A0AAW7X826</accession>
<comment type="caution">
    <text evidence="1">The sequence shown here is derived from an EMBL/GenBank/DDBJ whole genome shotgun (WGS) entry which is preliminary data.</text>
</comment>
<reference evidence="1" key="1">
    <citation type="submission" date="2023-07" db="EMBL/GenBank/DDBJ databases">
        <title>Genome content predicts the carbon catabolic preferences of heterotrophic bacteria.</title>
        <authorList>
            <person name="Gralka M."/>
        </authorList>
    </citation>
    <scope>NUCLEOTIDE SEQUENCE</scope>
    <source>
        <strain evidence="1">I3M17_2</strain>
    </source>
</reference>
<dbReference type="SUPFAM" id="SSF53448">
    <property type="entry name" value="Nucleotide-diphospho-sugar transferases"/>
    <property type="match status" value="1"/>
</dbReference>
<dbReference type="AlphaFoldDB" id="A0AAW7X826"/>
<evidence type="ECO:0000313" key="1">
    <source>
        <dbReference type="EMBL" id="MDO6423861.1"/>
    </source>
</evidence>
<dbReference type="Proteomes" id="UP001169760">
    <property type="component" value="Unassembled WGS sequence"/>
</dbReference>